<evidence type="ECO:0000259" key="19">
    <source>
        <dbReference type="PROSITE" id="PS50192"/>
    </source>
</evidence>
<dbReference type="GO" id="GO:0140825">
    <property type="term" value="F:lactoperoxidase activity"/>
    <property type="evidence" value="ECO:0007669"/>
    <property type="project" value="UniProtKB-EC"/>
</dbReference>
<evidence type="ECO:0000256" key="1">
    <source>
        <dbReference type="ARBA" id="ARBA00000189"/>
    </source>
</evidence>
<dbReference type="PRINTS" id="PR00458">
    <property type="entry name" value="PEROXIDASE"/>
</dbReference>
<dbReference type="CDD" id="cd15841">
    <property type="entry name" value="SNARE_Qc"/>
    <property type="match status" value="1"/>
</dbReference>
<evidence type="ECO:0000256" key="2">
    <source>
        <dbReference type="ARBA" id="ARBA00006873"/>
    </source>
</evidence>
<keyword evidence="14" id="KW-0376">Hydrogen peroxide</keyword>
<keyword evidence="9" id="KW-0653">Protein transport</keyword>
<feature type="binding site" evidence="16">
    <location>
        <position position="410"/>
    </location>
    <ligand>
        <name>Ca(2+)</name>
        <dbReference type="ChEBI" id="CHEBI:29108"/>
        <label>2</label>
    </ligand>
</feature>
<evidence type="ECO:0000256" key="16">
    <source>
        <dbReference type="PIRSR" id="PIRSR600823-3"/>
    </source>
</evidence>
<feature type="binding site" evidence="16">
    <location>
        <position position="402"/>
    </location>
    <ligand>
        <name>Ca(2+)</name>
        <dbReference type="ChEBI" id="CHEBI:29108"/>
        <label>2</label>
    </ligand>
</feature>
<dbReference type="PANTHER" id="PTHR31517">
    <property type="match status" value="1"/>
</dbReference>
<dbReference type="InterPro" id="IPR002016">
    <property type="entry name" value="Haem_peroxidase"/>
</dbReference>
<dbReference type="SUPFAM" id="SSF58038">
    <property type="entry name" value="SNARE fusion complex"/>
    <property type="match status" value="1"/>
</dbReference>
<comment type="catalytic activity">
    <reaction evidence="1">
        <text>2 a phenolic donor + H2O2 = 2 a phenolic radical donor + 2 H2O</text>
        <dbReference type="Rhea" id="RHEA:56136"/>
        <dbReference type="ChEBI" id="CHEBI:15377"/>
        <dbReference type="ChEBI" id="CHEBI:16240"/>
        <dbReference type="ChEBI" id="CHEBI:139520"/>
        <dbReference type="ChEBI" id="CHEBI:139521"/>
        <dbReference type="EC" id="1.11.1.7"/>
    </reaction>
</comment>
<feature type="non-terminal residue" evidence="21">
    <location>
        <position position="480"/>
    </location>
</feature>
<dbReference type="Proteomes" id="UP000479710">
    <property type="component" value="Unassembled WGS sequence"/>
</dbReference>
<dbReference type="GO" id="GO:0006979">
    <property type="term" value="P:response to oxidative stress"/>
    <property type="evidence" value="ECO:0007669"/>
    <property type="project" value="InterPro"/>
</dbReference>
<dbReference type="CDD" id="cd00693">
    <property type="entry name" value="secretory_peroxidase"/>
    <property type="match status" value="1"/>
</dbReference>
<dbReference type="InterPro" id="IPR019793">
    <property type="entry name" value="Peroxidases_heam-ligand_BS"/>
</dbReference>
<sequence>MVYPLLPITYQPRAAAAPSPALDQWMKRFEEAEKLVADVVQKIAERESVSPSLPQELQRRTAEIRRKVAILETRLDMMQEDLSQLPNKQRISLKELNKLAAKLSALSSKVKEVGLPFTRNRNSNRSDLLGPEDNHAKVDVRSIAEMGNREIIELQKKVIKEQDHELDQLEETIVSTKHIALTINEELDLHTRLIDDLDERTEETSNQLQILNALISCLLAREIKAMELVAAGCDASVLLDSTANGTAEKDAMPNKSLRGFEVVDSAKQRLESACKGVVSCADILAFAARDSVVLTGGSPYRVPAGRRDGNTSVAADALASLPPPTADVAKLTQMFAKYGLSQDEMVTLSGAHTIGVTHCSSFSSRLYGYNSSTGQDPALNAAMATRLARTCPPGSANTVAMDAGSENTFDTSYYQNLLADRGVLASDQTLTADNATAALVGQNAYNMYLFSTRFGQAMVKMGAIQVLTGTNGQIRTNCRV</sequence>
<feature type="disulfide bond" evidence="17">
    <location>
        <begin position="280"/>
        <end position="478"/>
    </location>
</feature>
<proteinExistence type="inferred from homology"/>
<dbReference type="InterPro" id="IPR010255">
    <property type="entry name" value="Haem_peroxidase_sf"/>
</dbReference>
<feature type="binding site" evidence="16">
    <location>
        <position position="353"/>
    </location>
    <ligand>
        <name>Ca(2+)</name>
        <dbReference type="ChEBI" id="CHEBI:29108"/>
        <label>2</label>
    </ligand>
</feature>
<evidence type="ECO:0000256" key="5">
    <source>
        <dbReference type="ARBA" id="ARBA00022617"/>
    </source>
</evidence>
<evidence type="ECO:0000256" key="7">
    <source>
        <dbReference type="ARBA" id="ARBA00022729"/>
    </source>
</evidence>
<feature type="binding site" description="axial binding residue" evidence="16">
    <location>
        <position position="352"/>
    </location>
    <ligand>
        <name>heme b</name>
        <dbReference type="ChEBI" id="CHEBI:60344"/>
    </ligand>
    <ligandPart>
        <name>Fe</name>
        <dbReference type="ChEBI" id="CHEBI:18248"/>
    </ligandPart>
</feature>
<keyword evidence="8 16" id="KW-0106">Calcium</keyword>
<dbReference type="EMBL" id="SPHZ02000005">
    <property type="protein sequence ID" value="KAF0916236.1"/>
    <property type="molecule type" value="Genomic_DNA"/>
</dbReference>
<evidence type="ECO:0000256" key="18">
    <source>
        <dbReference type="SAM" id="Coils"/>
    </source>
</evidence>
<dbReference type="PROSITE" id="PS50192">
    <property type="entry name" value="T_SNARE"/>
    <property type="match status" value="1"/>
</dbReference>
<dbReference type="Gene3D" id="1.20.5.110">
    <property type="match status" value="1"/>
</dbReference>
<keyword evidence="12 17" id="KW-1015">Disulfide bond</keyword>
<keyword evidence="4" id="KW-0575">Peroxidase</keyword>
<evidence type="ECO:0000256" key="6">
    <source>
        <dbReference type="ARBA" id="ARBA00022723"/>
    </source>
</evidence>
<dbReference type="PROSITE" id="PS00435">
    <property type="entry name" value="PEROXIDASE_1"/>
    <property type="match status" value="1"/>
</dbReference>
<dbReference type="EC" id="1.11.1.7" evidence="3"/>
<dbReference type="FunFam" id="1.10.520.10:FF:000028">
    <property type="entry name" value="Peroxidase"/>
    <property type="match status" value="1"/>
</dbReference>
<dbReference type="SUPFAM" id="SSF48113">
    <property type="entry name" value="Heme-dependent peroxidases"/>
    <property type="match status" value="1"/>
</dbReference>
<keyword evidence="7" id="KW-0732">Signal</keyword>
<evidence type="ECO:0000256" key="12">
    <source>
        <dbReference type="ARBA" id="ARBA00023157"/>
    </source>
</evidence>
<keyword evidence="18" id="KW-0175">Coiled coil</keyword>
<evidence type="ECO:0000256" key="4">
    <source>
        <dbReference type="ARBA" id="ARBA00022559"/>
    </source>
</evidence>
<name>A0A6G1DUY7_9ORYZ</name>
<evidence type="ECO:0000256" key="8">
    <source>
        <dbReference type="ARBA" id="ARBA00022837"/>
    </source>
</evidence>
<dbReference type="InterPro" id="IPR000727">
    <property type="entry name" value="T_SNARE_dom"/>
</dbReference>
<protein>
    <recommendedName>
        <fullName evidence="3">peroxidase</fullName>
        <ecNumber evidence="3">1.11.1.7</ecNumber>
    </recommendedName>
</protein>
<comment type="similarity">
    <text evidence="2">Belongs to the peroxidase family. Ascorbate peroxidase subfamily.</text>
</comment>
<feature type="domain" description="T-SNARE coiled-coil homology" evidence="19">
    <location>
        <begin position="156"/>
        <end position="209"/>
    </location>
</feature>
<keyword evidence="11 16" id="KW-0408">Iron</keyword>
<comment type="cofactor">
    <cofactor evidence="16">
        <name>Ca(2+)</name>
        <dbReference type="ChEBI" id="CHEBI:29108"/>
    </cofactor>
    <text evidence="16">Binds 2 calcium ions per subunit.</text>
</comment>
<dbReference type="InterPro" id="IPR000823">
    <property type="entry name" value="Peroxidase_pln"/>
</dbReference>
<evidence type="ECO:0000256" key="11">
    <source>
        <dbReference type="ARBA" id="ARBA00023004"/>
    </source>
</evidence>
<reference evidence="21 22" key="1">
    <citation type="submission" date="2019-11" db="EMBL/GenBank/DDBJ databases">
        <title>Whole genome sequence of Oryza granulata.</title>
        <authorList>
            <person name="Li W."/>
        </authorList>
    </citation>
    <scope>NUCLEOTIDE SEQUENCE [LARGE SCALE GENOMIC DNA]</scope>
    <source>
        <strain evidence="22">cv. Menghai</strain>
        <tissue evidence="21">Leaf</tissue>
    </source>
</reference>
<dbReference type="GO" id="GO:0046872">
    <property type="term" value="F:metal ion binding"/>
    <property type="evidence" value="ECO:0007669"/>
    <property type="project" value="UniProtKB-KW"/>
</dbReference>
<accession>A0A6G1DUY7</accession>
<dbReference type="InterPro" id="IPR033905">
    <property type="entry name" value="Secretory_peroxidase"/>
</dbReference>
<dbReference type="FunFam" id="1.10.420.10:FF:000007">
    <property type="entry name" value="Peroxidase"/>
    <property type="match status" value="1"/>
</dbReference>
<keyword evidence="10" id="KW-0560">Oxidoreductase</keyword>
<feature type="binding site" evidence="16">
    <location>
        <position position="248"/>
    </location>
    <ligand>
        <name>Ca(2+)</name>
        <dbReference type="ChEBI" id="CHEBI:29108"/>
        <label>1</label>
    </ligand>
</feature>
<feature type="coiled-coil region" evidence="18">
    <location>
        <begin position="152"/>
        <end position="214"/>
    </location>
</feature>
<feature type="domain" description="Plant heme peroxidase family profile" evidence="20">
    <location>
        <begin position="232"/>
        <end position="480"/>
    </location>
</feature>
<dbReference type="GO" id="GO:0015031">
    <property type="term" value="P:protein transport"/>
    <property type="evidence" value="ECO:0007669"/>
    <property type="project" value="UniProtKB-KW"/>
</dbReference>
<keyword evidence="6 16" id="KW-0479">Metal-binding</keyword>
<feature type="disulfide bond" evidence="17">
    <location>
        <begin position="359"/>
        <end position="391"/>
    </location>
</feature>
<comment type="caution">
    <text evidence="21">The sequence shown here is derived from an EMBL/GenBank/DDBJ whole genome shotgun (WGS) entry which is preliminary data.</text>
</comment>
<feature type="binding site" evidence="16">
    <location>
        <position position="234"/>
    </location>
    <ligand>
        <name>Ca(2+)</name>
        <dbReference type="ChEBI" id="CHEBI:29108"/>
        <label>1</label>
    </ligand>
</feature>
<dbReference type="PANTHER" id="PTHR31517:SF84">
    <property type="entry name" value="PEROXIDASE"/>
    <property type="match status" value="1"/>
</dbReference>
<keyword evidence="13" id="KW-0873">Pyrrolidone carboxylic acid</keyword>
<evidence type="ECO:0000256" key="13">
    <source>
        <dbReference type="ARBA" id="ARBA00023283"/>
    </source>
</evidence>
<dbReference type="PRINTS" id="PR00461">
    <property type="entry name" value="PLPEROXIDASE"/>
</dbReference>
<evidence type="ECO:0000256" key="14">
    <source>
        <dbReference type="ARBA" id="ARBA00023324"/>
    </source>
</evidence>
<evidence type="ECO:0000259" key="20">
    <source>
        <dbReference type="PROSITE" id="PS50873"/>
    </source>
</evidence>
<evidence type="ECO:0000256" key="3">
    <source>
        <dbReference type="ARBA" id="ARBA00012313"/>
    </source>
</evidence>
<evidence type="ECO:0000256" key="15">
    <source>
        <dbReference type="PIRSR" id="PIRSR600823-2"/>
    </source>
</evidence>
<dbReference type="AlphaFoldDB" id="A0A6G1DUY7"/>
<keyword evidence="22" id="KW-1185">Reference proteome</keyword>
<dbReference type="Gene3D" id="1.10.520.10">
    <property type="match status" value="1"/>
</dbReference>
<dbReference type="GO" id="GO:0020037">
    <property type="term" value="F:heme binding"/>
    <property type="evidence" value="ECO:0007669"/>
    <property type="project" value="InterPro"/>
</dbReference>
<feature type="coiled-coil region" evidence="18">
    <location>
        <begin position="22"/>
        <end position="81"/>
    </location>
</feature>
<comment type="cofactor">
    <cofactor evidence="16">
        <name>heme b</name>
        <dbReference type="ChEBI" id="CHEBI:60344"/>
    </cofactor>
    <text evidence="16">Binds 1 heme b (iron(II)-protoporphyrin IX) group per subunit.</text>
</comment>
<keyword evidence="5" id="KW-0349">Heme</keyword>
<dbReference type="PROSITE" id="PS50873">
    <property type="entry name" value="PEROXIDASE_4"/>
    <property type="match status" value="1"/>
</dbReference>
<evidence type="ECO:0000256" key="9">
    <source>
        <dbReference type="ARBA" id="ARBA00022927"/>
    </source>
</evidence>
<feature type="binding site" evidence="15">
    <location>
        <position position="322"/>
    </location>
    <ligand>
        <name>substrate</name>
    </ligand>
</feature>
<dbReference type="GO" id="GO:0042744">
    <property type="term" value="P:hydrogen peroxide catabolic process"/>
    <property type="evidence" value="ECO:0007669"/>
    <property type="project" value="UniProtKB-KW"/>
</dbReference>
<gene>
    <name evidence="21" type="ORF">E2562_000817</name>
</gene>
<evidence type="ECO:0000256" key="10">
    <source>
        <dbReference type="ARBA" id="ARBA00023002"/>
    </source>
</evidence>
<feature type="binding site" evidence="16">
    <location>
        <position position="236"/>
    </location>
    <ligand>
        <name>Ca(2+)</name>
        <dbReference type="ChEBI" id="CHEBI:29108"/>
        <label>1</label>
    </ligand>
</feature>
<dbReference type="Gene3D" id="1.10.420.10">
    <property type="entry name" value="Peroxidase, domain 2"/>
    <property type="match status" value="1"/>
</dbReference>
<keyword evidence="9" id="KW-0813">Transport</keyword>
<evidence type="ECO:0000256" key="17">
    <source>
        <dbReference type="PIRSR" id="PIRSR600823-5"/>
    </source>
</evidence>
<evidence type="ECO:0000313" key="22">
    <source>
        <dbReference type="Proteomes" id="UP000479710"/>
    </source>
</evidence>
<organism evidence="21 22">
    <name type="scientific">Oryza meyeriana var. granulata</name>
    <dbReference type="NCBI Taxonomy" id="110450"/>
    <lineage>
        <taxon>Eukaryota</taxon>
        <taxon>Viridiplantae</taxon>
        <taxon>Streptophyta</taxon>
        <taxon>Embryophyta</taxon>
        <taxon>Tracheophyta</taxon>
        <taxon>Spermatophyta</taxon>
        <taxon>Magnoliopsida</taxon>
        <taxon>Liliopsida</taxon>
        <taxon>Poales</taxon>
        <taxon>Poaceae</taxon>
        <taxon>BOP clade</taxon>
        <taxon>Oryzoideae</taxon>
        <taxon>Oryzeae</taxon>
        <taxon>Oryzinae</taxon>
        <taxon>Oryza</taxon>
        <taxon>Oryza meyeriana</taxon>
    </lineage>
</organism>
<dbReference type="OrthoDB" id="2113341at2759"/>
<feature type="binding site" evidence="16">
    <location>
        <position position="232"/>
    </location>
    <ligand>
        <name>Ca(2+)</name>
        <dbReference type="ChEBI" id="CHEBI:29108"/>
        <label>1</label>
    </ligand>
</feature>
<dbReference type="Pfam" id="PF00141">
    <property type="entry name" value="peroxidase"/>
    <property type="match status" value="1"/>
</dbReference>
<evidence type="ECO:0000313" key="21">
    <source>
        <dbReference type="EMBL" id="KAF0916236.1"/>
    </source>
</evidence>